<dbReference type="InterPro" id="IPR018247">
    <property type="entry name" value="EF_Hand_1_Ca_BS"/>
</dbReference>
<reference evidence="2" key="1">
    <citation type="submission" date="2018-06" db="EMBL/GenBank/DDBJ databases">
        <authorList>
            <person name="Zhirakovskaya E."/>
        </authorList>
    </citation>
    <scope>NUCLEOTIDE SEQUENCE</scope>
</reference>
<dbReference type="InterPro" id="IPR016134">
    <property type="entry name" value="Dockerin_dom"/>
</dbReference>
<dbReference type="SUPFAM" id="SSF55486">
    <property type="entry name" value="Metalloproteases ('zincins'), catalytic domain"/>
    <property type="match status" value="2"/>
</dbReference>
<dbReference type="GO" id="GO:0000272">
    <property type="term" value="P:polysaccharide catabolic process"/>
    <property type="evidence" value="ECO:0007669"/>
    <property type="project" value="InterPro"/>
</dbReference>
<evidence type="ECO:0000259" key="1">
    <source>
        <dbReference type="PROSITE" id="PS51766"/>
    </source>
</evidence>
<evidence type="ECO:0000313" key="2">
    <source>
        <dbReference type="EMBL" id="VAW75542.1"/>
    </source>
</evidence>
<gene>
    <name evidence="2" type="ORF">MNBD_GAMMA15-2441</name>
</gene>
<dbReference type="PROSITE" id="PS00018">
    <property type="entry name" value="EF_HAND_1"/>
    <property type="match status" value="1"/>
</dbReference>
<protein>
    <recommendedName>
        <fullName evidence="1">Dockerin domain-containing protein</fullName>
    </recommendedName>
</protein>
<sequence length="646" mass="66655">MKINVRQKLLVLVLWSGLCSLDASATQIVISNMDGTGEGFNDPATVAPVGGNPGTTLGQQRLNVFEHAAKLWGAVIGSSVPIVVEAQFSPLTCSSGSAVVGSAGPTTIFQNFRSVPVRDTWYPAALANSLTGSDLSTGNADIIATFNSDIDNNNNCLNNTNWYYGLDGNQPSGTIELLSVILHELGHGLGFLTFVDISTGAKFNGTNDIYMLNLEDHSAGQAWDQLDDAGRLLSATDTADLHWTGSNVTGLIVNYTGGVDQGHFRMYAPGTLSTGSSVSHFSNTLIPNELMEPSISGTFSNPGLALQLMQDVGWSAFADATPVIAVLADQSVFDGETIPVTVIVQDNDTPLVNLGFSAVSSNSAIVATSGLVFSGSGSQRTLSITPEVGSSGSVTITVTVSDASSSVSENFILNVTLNSAPVVTITSPVSNAMVLDTDFVSLQAGATDLEDGDVSASLMWSSSISGALGSGATLVTSLVEGVHNITATATDSLSRTGSMNLTITSYGSSDTDVDGLADNWEFANFGSLAETGAGDFDNDGLINSDEFILGTTPTDPDTDSDGLTDGDEVNLYGLDPNSSNKGDLGPRGAPDGLINAGDLVVMTRLVTGAITPSVVESALADINNDSLLNVADLLLLQQAILAGTPP</sequence>
<name>A0A3B0YJS2_9ZZZZ</name>
<dbReference type="PROSITE" id="PS51766">
    <property type="entry name" value="DOCKERIN"/>
    <property type="match status" value="1"/>
</dbReference>
<dbReference type="AlphaFoldDB" id="A0A3B0YJS2"/>
<feature type="domain" description="Dockerin" evidence="1">
    <location>
        <begin position="577"/>
        <end position="646"/>
    </location>
</feature>
<proteinExistence type="predicted"/>
<dbReference type="Gene3D" id="2.60.40.10">
    <property type="entry name" value="Immunoglobulins"/>
    <property type="match status" value="2"/>
</dbReference>
<accession>A0A3B0YJS2</accession>
<dbReference type="SUPFAM" id="SSF63446">
    <property type="entry name" value="Type I dockerin domain"/>
    <property type="match status" value="1"/>
</dbReference>
<dbReference type="InterPro" id="IPR013783">
    <property type="entry name" value="Ig-like_fold"/>
</dbReference>
<dbReference type="InterPro" id="IPR036439">
    <property type="entry name" value="Dockerin_dom_sf"/>
</dbReference>
<dbReference type="Gene3D" id="1.10.1330.10">
    <property type="entry name" value="Dockerin domain"/>
    <property type="match status" value="1"/>
</dbReference>
<dbReference type="EMBL" id="UOFN01000048">
    <property type="protein sequence ID" value="VAW75542.1"/>
    <property type="molecule type" value="Genomic_DNA"/>
</dbReference>
<organism evidence="2">
    <name type="scientific">hydrothermal vent metagenome</name>
    <dbReference type="NCBI Taxonomy" id="652676"/>
    <lineage>
        <taxon>unclassified sequences</taxon>
        <taxon>metagenomes</taxon>
        <taxon>ecological metagenomes</taxon>
    </lineage>
</organism>